<dbReference type="EMBL" id="JANRMS010002540">
    <property type="protein sequence ID" value="KAJ3522010.1"/>
    <property type="molecule type" value="Genomic_DNA"/>
</dbReference>
<proteinExistence type="predicted"/>
<evidence type="ECO:0000313" key="2">
    <source>
        <dbReference type="Proteomes" id="UP001148629"/>
    </source>
</evidence>
<protein>
    <submittedName>
        <fullName evidence="1">Uncharacterized protein</fullName>
    </submittedName>
</protein>
<gene>
    <name evidence="1" type="ORF">NM208_g13044</name>
</gene>
<dbReference type="Proteomes" id="UP001148629">
    <property type="component" value="Unassembled WGS sequence"/>
</dbReference>
<evidence type="ECO:0000313" key="1">
    <source>
        <dbReference type="EMBL" id="KAJ3522010.1"/>
    </source>
</evidence>
<organism evidence="1 2">
    <name type="scientific">Fusarium decemcellulare</name>
    <dbReference type="NCBI Taxonomy" id="57161"/>
    <lineage>
        <taxon>Eukaryota</taxon>
        <taxon>Fungi</taxon>
        <taxon>Dikarya</taxon>
        <taxon>Ascomycota</taxon>
        <taxon>Pezizomycotina</taxon>
        <taxon>Sordariomycetes</taxon>
        <taxon>Hypocreomycetidae</taxon>
        <taxon>Hypocreales</taxon>
        <taxon>Nectriaceae</taxon>
        <taxon>Fusarium</taxon>
        <taxon>Fusarium decemcellulare species complex</taxon>
    </lineage>
</organism>
<comment type="caution">
    <text evidence="1">The sequence shown here is derived from an EMBL/GenBank/DDBJ whole genome shotgun (WGS) entry which is preliminary data.</text>
</comment>
<keyword evidence="2" id="KW-1185">Reference proteome</keyword>
<reference evidence="1" key="1">
    <citation type="submission" date="2022-08" db="EMBL/GenBank/DDBJ databases">
        <title>Genome Sequence of Fusarium decemcellulare.</title>
        <authorList>
            <person name="Buettner E."/>
        </authorList>
    </citation>
    <scope>NUCLEOTIDE SEQUENCE</scope>
    <source>
        <strain evidence="1">Babe19</strain>
    </source>
</reference>
<accession>A0ACC1RQN2</accession>
<sequence length="495" mass="54707">MHSRSLRRLLTSVLSLSAFCSALPYEQPSKNATSSHIETYYSVDGPTHAEKSKTLTADGYRIISLSTYGSPDKANYAAIWVQEEGPSFETIYDADETKYNAWLEAWKAKGYVSTQVSATGPAGNAVFAGVVEKANVTNWVQSCDLKNPWSFSNMTGSLSVVVKGFRMYGTSSDRRYCILAHENIGNEQTSIQYTTPGFPIEFASTFEAETTKRFWRPSRLYLSEDQIITPSFVDTSVGKWSHAIDLTKTELDEKIKTEGEKGLHPIDIQGGGSGSNERFTAVFAALASPKPRHWNVRGEVTGFDDNAAAGKGLDSVIRSFMEKNGVRQAQVAVAIEGKTIAERSYTWAEDDRAIVEPDDKFLLASVSKMFVHAAIDWLVGHDMLNFSTPVYDFLGYKPTDTRANDITIQHLLDHTAGYDRSMSGDPGFMFREIALSLPTKGAKAATLRDVVEYMAARPLDFTPGDYQAYSNYGPMLLSYVVTNITALRNCGEQAR</sequence>
<name>A0ACC1RQN2_9HYPO</name>